<dbReference type="Proteomes" id="UP001319828">
    <property type="component" value="Unassembled WGS sequence"/>
</dbReference>
<name>A0ACC5W1E3_9BACT</name>
<gene>
    <name evidence="1" type="ORF">H2252_03160</name>
</gene>
<keyword evidence="1" id="KW-0449">Lipoprotein</keyword>
<evidence type="ECO:0000313" key="2">
    <source>
        <dbReference type="Proteomes" id="UP001319828"/>
    </source>
</evidence>
<reference evidence="1" key="1">
    <citation type="submission" date="2020-07" db="EMBL/GenBank/DDBJ databases">
        <title>Campylobacter molothri sp. nov. isolated from wild birds.</title>
        <authorList>
            <person name="Miller W.G."/>
            <person name="Chapman M.H."/>
            <person name="Yee E."/>
            <person name="Lopes B.S."/>
            <person name="Forbes K.J."/>
        </authorList>
    </citation>
    <scope>NUCLEOTIDE SEQUENCE</scope>
    <source>
        <strain evidence="1">RM9754</strain>
    </source>
</reference>
<sequence>MLFLLITSIMFNACEQTKSVEYYKTHPQEAKKKSDECRLKSIISQDCVNAFSVAIPKEDWDDNESLRN</sequence>
<dbReference type="EMBL" id="JACHUQ010000004">
    <property type="protein sequence ID" value="MBZ7974377.1"/>
    <property type="molecule type" value="Genomic_DNA"/>
</dbReference>
<comment type="caution">
    <text evidence="1">The sequence shown here is derived from an EMBL/GenBank/DDBJ whole genome shotgun (WGS) entry which is preliminary data.</text>
</comment>
<evidence type="ECO:0000313" key="1">
    <source>
        <dbReference type="EMBL" id="MBZ7974377.1"/>
    </source>
</evidence>
<keyword evidence="2" id="KW-1185">Reference proteome</keyword>
<proteinExistence type="predicted"/>
<protein>
    <submittedName>
        <fullName evidence="1">EexN family lipoprotein</fullName>
    </submittedName>
</protein>
<accession>A0ACC5W1E3</accession>
<organism evidence="1 2">
    <name type="scientific">Campylobacter molothri</name>
    <dbReference type="NCBI Taxonomy" id="1032242"/>
    <lineage>
        <taxon>Bacteria</taxon>
        <taxon>Pseudomonadati</taxon>
        <taxon>Campylobacterota</taxon>
        <taxon>Epsilonproteobacteria</taxon>
        <taxon>Campylobacterales</taxon>
        <taxon>Campylobacteraceae</taxon>
        <taxon>Campylobacter</taxon>
    </lineage>
</organism>